<gene>
    <name evidence="1" type="ORF">KUCAC02_001545</name>
</gene>
<proteinExistence type="predicted"/>
<dbReference type="Proteomes" id="UP001057452">
    <property type="component" value="Chromosome 3"/>
</dbReference>
<organism evidence="1 2">
    <name type="scientific">Chaenocephalus aceratus</name>
    <name type="common">Blackfin icefish</name>
    <name type="synonym">Chaenichthys aceratus</name>
    <dbReference type="NCBI Taxonomy" id="36190"/>
    <lineage>
        <taxon>Eukaryota</taxon>
        <taxon>Metazoa</taxon>
        <taxon>Chordata</taxon>
        <taxon>Craniata</taxon>
        <taxon>Vertebrata</taxon>
        <taxon>Euteleostomi</taxon>
        <taxon>Actinopterygii</taxon>
        <taxon>Neopterygii</taxon>
        <taxon>Teleostei</taxon>
        <taxon>Neoteleostei</taxon>
        <taxon>Acanthomorphata</taxon>
        <taxon>Eupercaria</taxon>
        <taxon>Perciformes</taxon>
        <taxon>Notothenioidei</taxon>
        <taxon>Channichthyidae</taxon>
        <taxon>Chaenocephalus</taxon>
    </lineage>
</organism>
<evidence type="ECO:0000313" key="2">
    <source>
        <dbReference type="Proteomes" id="UP001057452"/>
    </source>
</evidence>
<dbReference type="EMBL" id="CM043787">
    <property type="protein sequence ID" value="KAI4829885.1"/>
    <property type="molecule type" value="Genomic_DNA"/>
</dbReference>
<name>A0ACB9XQX9_CHAAC</name>
<comment type="caution">
    <text evidence="1">The sequence shown here is derived from an EMBL/GenBank/DDBJ whole genome shotgun (WGS) entry which is preliminary data.</text>
</comment>
<evidence type="ECO:0000313" key="1">
    <source>
        <dbReference type="EMBL" id="KAI4829885.1"/>
    </source>
</evidence>
<keyword evidence="2" id="KW-1185">Reference proteome</keyword>
<accession>A0ACB9XQX9</accession>
<sequence>MVNIHLSDLPFSGGNIIFSLLTPEPNLRPGYNDFYNTPALQKMAHATQVRIHLSGQSNSRAAGVNQRHRYYAINEITISGRCECHGHADHCETSGKPYPLSVSA</sequence>
<protein>
    <submittedName>
        <fullName evidence="1">Uncharacterized protein</fullName>
    </submittedName>
</protein>
<reference evidence="1" key="1">
    <citation type="submission" date="2022-05" db="EMBL/GenBank/DDBJ databases">
        <title>Chromosome-level genome of Chaenocephalus aceratus.</title>
        <authorList>
            <person name="Park H."/>
        </authorList>
    </citation>
    <scope>NUCLEOTIDE SEQUENCE</scope>
    <source>
        <strain evidence="1">KU_202001</strain>
    </source>
</reference>